<dbReference type="AlphaFoldDB" id="A0A508YYS4"/>
<reference evidence="8 9" key="1">
    <citation type="submission" date="2019-04" db="EMBL/GenBank/DDBJ databases">
        <title>Genome Announcement to Ensure Probiotic Safety of Lactobacillus rhamnosus UBLR-58.</title>
        <authorList>
            <person name="Sulthana A."/>
            <person name="Lakshmi S.G."/>
            <person name="Madempudi R.S."/>
        </authorList>
    </citation>
    <scope>NUCLEOTIDE SEQUENCE [LARGE SCALE GENOMIC DNA]</scope>
    <source>
        <strain evidence="8 9">UBLR-58</strain>
    </source>
</reference>
<comment type="subcellular location">
    <subcellularLocation>
        <location evidence="1">Membrane</location>
        <topology evidence="1">Multi-pass membrane protein</topology>
    </subcellularLocation>
</comment>
<evidence type="ECO:0000256" key="4">
    <source>
        <dbReference type="ARBA" id="ARBA00023136"/>
    </source>
</evidence>
<feature type="transmembrane region" description="Helical" evidence="5">
    <location>
        <begin position="97"/>
        <end position="122"/>
    </location>
</feature>
<dbReference type="Pfam" id="PF01694">
    <property type="entry name" value="Rhomboid"/>
    <property type="match status" value="1"/>
</dbReference>
<gene>
    <name evidence="8" type="ORF">E6L36_12665</name>
    <name evidence="7" type="ORF">H0N82_06125</name>
</gene>
<dbReference type="GO" id="GO:0006508">
    <property type="term" value="P:proteolysis"/>
    <property type="evidence" value="ECO:0007669"/>
    <property type="project" value="UniProtKB-KW"/>
</dbReference>
<keyword evidence="7" id="KW-0645">Protease</keyword>
<dbReference type="PANTHER" id="PTHR43066">
    <property type="entry name" value="RHOMBOID-RELATED PROTEIN"/>
    <property type="match status" value="1"/>
</dbReference>
<keyword evidence="3 5" id="KW-1133">Transmembrane helix</keyword>
<accession>A0A508YYS4</accession>
<dbReference type="Proteomes" id="UP000552935">
    <property type="component" value="Unassembled WGS sequence"/>
</dbReference>
<evidence type="ECO:0000256" key="2">
    <source>
        <dbReference type="ARBA" id="ARBA00022692"/>
    </source>
</evidence>
<evidence type="ECO:0000256" key="3">
    <source>
        <dbReference type="ARBA" id="ARBA00022989"/>
    </source>
</evidence>
<dbReference type="EMBL" id="JACCKI010000003">
    <property type="protein sequence ID" value="NZA04691.1"/>
    <property type="molecule type" value="Genomic_DNA"/>
</dbReference>
<evidence type="ECO:0000313" key="7">
    <source>
        <dbReference type="EMBL" id="NZA04691.1"/>
    </source>
</evidence>
<dbReference type="Proteomes" id="UP000307517">
    <property type="component" value="Unassembled WGS sequence"/>
</dbReference>
<dbReference type="GO" id="GO:0004252">
    <property type="term" value="F:serine-type endopeptidase activity"/>
    <property type="evidence" value="ECO:0007669"/>
    <property type="project" value="InterPro"/>
</dbReference>
<keyword evidence="7" id="KW-0378">Hydrolase</keyword>
<keyword evidence="2 5" id="KW-0812">Transmembrane</keyword>
<organism evidence="7 10">
    <name type="scientific">Lacticaseibacillus rhamnosus</name>
    <name type="common">Lactobacillus rhamnosus</name>
    <dbReference type="NCBI Taxonomy" id="47715"/>
    <lineage>
        <taxon>Bacteria</taxon>
        <taxon>Bacillati</taxon>
        <taxon>Bacillota</taxon>
        <taxon>Bacilli</taxon>
        <taxon>Lactobacillales</taxon>
        <taxon>Lactobacillaceae</taxon>
        <taxon>Lacticaseibacillus</taxon>
    </lineage>
</organism>
<name>A0A508YYS4_LACRH</name>
<sequence>MLQKLRRSNLVNIYFGARGTFLTCFTLMFFYFLFSVLTNTFLIPSDKFVGNIPSILRGEYWYIITGPLFHYEWHHLMWNLLPIAVLGPFIEWKIGSWVFVTSFFVSGWVGSSIFCFVFGEFIQSILGIGLYLCVFYGASIAVYALFPLTIAAFLIKEPEYSFITKAVVIGAFSYLILGLFPKADASDAQRFVEIAHVSGFIAGIIGAIVVSVIKLRRKVVSFFLRRSTD</sequence>
<evidence type="ECO:0000256" key="1">
    <source>
        <dbReference type="ARBA" id="ARBA00004141"/>
    </source>
</evidence>
<dbReference type="Gene3D" id="1.20.1540.10">
    <property type="entry name" value="Rhomboid-like"/>
    <property type="match status" value="1"/>
</dbReference>
<evidence type="ECO:0000313" key="10">
    <source>
        <dbReference type="Proteomes" id="UP000552935"/>
    </source>
</evidence>
<dbReference type="GO" id="GO:0016020">
    <property type="term" value="C:membrane"/>
    <property type="evidence" value="ECO:0007669"/>
    <property type="project" value="UniProtKB-SubCell"/>
</dbReference>
<evidence type="ECO:0000313" key="8">
    <source>
        <dbReference type="EMBL" id="THC81138.1"/>
    </source>
</evidence>
<reference evidence="7 10" key="2">
    <citation type="submission" date="2020-07" db="EMBL/GenBank/DDBJ databases">
        <title>Organ Donor 1.</title>
        <authorList>
            <person name="Marsh A.J."/>
            <person name="Azcarate-Peril M.A."/>
        </authorList>
    </citation>
    <scope>NUCLEOTIDE SEQUENCE [LARGE SCALE GENOMIC DNA]</scope>
    <source>
        <strain evidence="7 10">AMC0712</strain>
    </source>
</reference>
<feature type="transmembrane region" description="Helical" evidence="5">
    <location>
        <begin position="21"/>
        <end position="43"/>
    </location>
</feature>
<feature type="transmembrane region" description="Helical" evidence="5">
    <location>
        <begin position="194"/>
        <end position="215"/>
    </location>
</feature>
<dbReference type="PANTHER" id="PTHR43066:SF5">
    <property type="entry name" value="RHOMBOID-LIKE PROTEIN 11, CHLOROPLASTIC-RELATED"/>
    <property type="match status" value="1"/>
</dbReference>
<evidence type="ECO:0000313" key="9">
    <source>
        <dbReference type="Proteomes" id="UP000307517"/>
    </source>
</evidence>
<keyword evidence="4 5" id="KW-0472">Membrane</keyword>
<dbReference type="InterPro" id="IPR035952">
    <property type="entry name" value="Rhomboid-like_sf"/>
</dbReference>
<feature type="transmembrane region" description="Helical" evidence="5">
    <location>
        <begin position="162"/>
        <end position="182"/>
    </location>
</feature>
<protein>
    <submittedName>
        <fullName evidence="7">Rhomboid family intramembrane serine protease</fullName>
    </submittedName>
</protein>
<evidence type="ECO:0000256" key="5">
    <source>
        <dbReference type="SAM" id="Phobius"/>
    </source>
</evidence>
<dbReference type="EMBL" id="SSHM01000001">
    <property type="protein sequence ID" value="THC81138.1"/>
    <property type="molecule type" value="Genomic_DNA"/>
</dbReference>
<dbReference type="SUPFAM" id="SSF144091">
    <property type="entry name" value="Rhomboid-like"/>
    <property type="match status" value="1"/>
</dbReference>
<feature type="domain" description="Peptidase S54 rhomboid" evidence="6">
    <location>
        <begin position="58"/>
        <end position="210"/>
    </location>
</feature>
<evidence type="ECO:0000259" key="6">
    <source>
        <dbReference type="Pfam" id="PF01694"/>
    </source>
</evidence>
<proteinExistence type="predicted"/>
<dbReference type="RefSeq" id="WP_005691628.1">
    <property type="nucleotide sequence ID" value="NZ_CABFNI010000015.1"/>
</dbReference>
<dbReference type="InterPro" id="IPR022764">
    <property type="entry name" value="Peptidase_S54_rhomboid_dom"/>
</dbReference>
<feature type="transmembrane region" description="Helical" evidence="5">
    <location>
        <begin position="128"/>
        <end position="155"/>
    </location>
</feature>
<comment type="caution">
    <text evidence="7">The sequence shown here is derived from an EMBL/GenBank/DDBJ whole genome shotgun (WGS) entry which is preliminary data.</text>
</comment>